<dbReference type="SMART" id="SM00192">
    <property type="entry name" value="LDLa"/>
    <property type="match status" value="9"/>
</dbReference>
<dbReference type="EMBL" id="KK116855">
    <property type="protein sequence ID" value="KFM68954.1"/>
    <property type="molecule type" value="Genomic_DNA"/>
</dbReference>
<dbReference type="CDD" id="cd00112">
    <property type="entry name" value="LDLa"/>
    <property type="match status" value="9"/>
</dbReference>
<dbReference type="STRING" id="407821.A0A087TV15"/>
<dbReference type="SMR" id="A0A087TV15"/>
<feature type="domain" description="MAM" evidence="3">
    <location>
        <begin position="1"/>
        <end position="50"/>
    </location>
</feature>
<dbReference type="OrthoDB" id="6413415at2759"/>
<organism evidence="4 5">
    <name type="scientific">Stegodyphus mimosarum</name>
    <name type="common">African social velvet spider</name>
    <dbReference type="NCBI Taxonomy" id="407821"/>
    <lineage>
        <taxon>Eukaryota</taxon>
        <taxon>Metazoa</taxon>
        <taxon>Ecdysozoa</taxon>
        <taxon>Arthropoda</taxon>
        <taxon>Chelicerata</taxon>
        <taxon>Arachnida</taxon>
        <taxon>Araneae</taxon>
        <taxon>Araneomorphae</taxon>
        <taxon>Entelegynae</taxon>
        <taxon>Eresoidea</taxon>
        <taxon>Eresidae</taxon>
        <taxon>Stegodyphus</taxon>
    </lineage>
</organism>
<feature type="disulfide bond" evidence="2">
    <location>
        <begin position="1302"/>
        <end position="1320"/>
    </location>
</feature>
<dbReference type="Proteomes" id="UP000054359">
    <property type="component" value="Unassembled WGS sequence"/>
</dbReference>
<feature type="domain" description="MAM" evidence="3">
    <location>
        <begin position="3863"/>
        <end position="4024"/>
    </location>
</feature>
<feature type="disulfide bond" evidence="2">
    <location>
        <begin position="1536"/>
        <end position="1551"/>
    </location>
</feature>
<feature type="disulfide bond" evidence="2">
    <location>
        <begin position="2717"/>
        <end position="2735"/>
    </location>
</feature>
<feature type="disulfide bond" evidence="2">
    <location>
        <begin position="2921"/>
        <end position="2939"/>
    </location>
</feature>
<dbReference type="InterPro" id="IPR000998">
    <property type="entry name" value="MAM_dom"/>
</dbReference>
<sequence>MGYRWNKAAVSLKPSVLNNQVVFRAIIGTEKDGFFAVDDIRIRAGEKCDLTPPAADPRYEALELLTCSFDDISLCSWKQDPTSLEWKFGNASLLDSTGPKEPLNVKGHYIFVSSYESNQSNYEGIARIQSPVVSSFAPKAACFSFYYHMFGALVGELRVSLVPMKDRNTPLRKQVIWRRKGTQPDKWLRFTDTLNVTEGDYRIEIEAEGGSRFAGYIAIDHIVLSLGACTQTGLCDFESGLCGWNAESNKKGDFYWKRGAKLVKGPQRDHTTRTEAGHYLQAYSQGAAAGEQTSFISPEFSKNWGPHCITFWYYRPGSGVGNITVNFRKGGKDSLEWSAHNDVGKFWHYGQVNVDRSESVRIVFKAQKGQNDDHQMAIDDLWIKNSRCGVSGACSFNIDYCSYSQNETSDFAWLLGTGRVVNTQLVDSPPEDNSVENGMYVYADMTSSNLKENQAAVLVSEILEQSPERTRCLRFAYHINGADKSRLSVGKMILENNGKEMTYRQVLYFDAYKVTGNGWAKTQLSIPAPKDETQQIYFSAVRGNGTRSFIALDDVTVQDGRCSEPTVVPPTTVTEMPVTSVTCDFDERTFCSWTNDIAAGKLSWEINNPWQNTAKMPKFDHTKGNYIGRYAYLQGDGISNKEGTITSKRVPEEWNGNFCFSFWYFMNVEGRNSLSVTAQRGAWWNFNFVSFWTRQGNFGYRWRHAFVHIKSNMPDPQMRIIGDVKTGVIALDDFSAIGGQCPPSKICTFDGDNDMCGFTQDSENTLDWEVRSGEDNTTMYRMPDHTTGSVEGSYLYIGFNGTSQVKSQRSRIYTPKRPASSTGSCVTFYYHIYNVSKLSLNVYLATDSGISDPQWTVSIGQGLLWQGARFSVSPKVVKWQVMFEVNIGNRGYGQVALDDISVENGNCPDPGYCDFEDENCLWENVRQPFNEKNIQFLSVADADVPTDMLKSDFDWVRHIGLDSLGPAQDHTLGFIQGFYLLLDTRDVSYGEKAVYVSERLRTSSSVCLSLWYATSSYKNGASLQVYSSGDFIAADQLKVINNTTNNRWTRSLITVSPSVTSDAPYTNFWIFLAGYAGRHTLGYVAVDDISIRDGVCEDKTKLFDCKNGQHVPATAKCNFRKDCANGLDESMCADCDFEQHSCGWSDISSTFKWNRVQATRMDLNVDHTKKDSSGYFAIVTSSKSIRYISSLKAIFETTTLRNSFSTCFVEFWYSIDKMTLSLSLNRNNKSIEIWIPERDSNELWTRGEAKLGRIPKAFKMAFTAMKERNAESYAALDDVVMIGCETFTAGDPGICSANKFNCKNSLCIPMDNICDYTDDCGNFEDERQETCANAISRCSFDRSFCNWISDSSAASAWQLKSPFPSLDQGPTRDHTTGSGSGQFLYLAGRIRPAPARLIGPMLQPAEYCQIRLYFDIRGSGPLSLQVKTRTEMNGEEKVVWTREDPTEGYFFVDDRITLKETKSYQVIIEGSVAISKGKVNYIAVDDVSFSHKCVPQITPIPTAPPILSTPTPPKKCKNGEFSCASKNQCIPVAQKCDFKEDCEDGSDEHYCGQCDFHEDMCGLVNVATWSSYQWQRKHAEDFSMSQNTTLPSTDSQGNSEGYFAVLTGKKYNIINYASIMRTPQLGATAHACKLEFFYHFNIQGGYLAVYVTQLNGGKMERFIQKKNTGKNWQFVSVPLGNYPAGKMIQFEGNTNLPSNLGVIQDIAVDNIKYVNCDPKKTYSESLNCTFDKDECGWHPDNNFTSITWTRAETLIETYGPNSDHTGKGGYFMYVRADTKWKNGSKAHLVSLKQNPTDKRCFNFWYHMYGPDVGTLNIIIRTDAGNTTVWRKSNSQGNAWKSGMRTIRSKDPYSIVIEGIIGSFTTPAIAIDDIEVYEDECPHPVACDFEADFCEWKTENWILQVGEKNIPSKDHTTNTETGKYAALNGTSGRLISPDYNYTKNDYCLNFWYFIEGDRSTKLQIMKSQLTANDGEKVLWTDTGEPDVNGQWEHSKASVTQLSNGDYSIVISGSKKNESTVVAVDDVAIEDGACPPYGSCNFERDFCTWKNLDPPVSSGLQWIRHSGPTPKGPSVDVTTGTTEGYYIYADGRTGVAGLKAVLESEILHYAPNACFKFWYHMAGNGSLEVVFVNHTDSKIYKVMTISGNQGTNWYQVKRPVRGLPPAYKIRFIASRLWTPDIALDEIFIQSDSCADPLVPTSPPTVFPPSVWDCDFENGDFCNWINGDAWVVQDGRKGLISKLGPSLDHTRQDAMGRYAYYKPFNNSGHDLISSQIDTSNQEHCFRFWYYMHSPSPVTLEMHMLQNNKVTGPLWIKKESADMKWKEGSFFMKKSITMSIVLRPTRSNLDIGDIAIDDILLNPDRCPFRKGHPCDFESADICGFTTESPDGITWKRVQAKSTQVGPKVDKSYGTGEGHYLIVFPSSNSRLPRGNKARFTMSKVPSTGVIRSCVRFWYQMTGNSVIALNLYQRTPGGALPPFSLWSHATKHGNDSWRVGQRTIDAPFVHEIVFEAVMAKGNNGYIAVDDIVVKEGSCPPPGSCDFENDLCTWQNANSGVQLEWVRNAGSTPTANTGPDVDHTLGTELGSYVYLQADNPAKKRNLVGILNSEFFSVSTERCLSFWAHMKGREMGSLTVNVSFYDDNQLKSMNKTIWSIEGNQGNKWFNRLININISKEQMETQDEYQIHFIGKTKGALSDIALDDIEVANKKCYEVPDDAFDCRDGTHVNASKVCDFELDCINGEDEADCGDCDFEHSDCGWTDKTAKEFKQWERTQAVEGTKKNGPGYDHTFNSTAGYFMLVSGQYHSWQTSVLQSSNAEFKKSYVSCIMIFYLYDNMASGSLRVKKRLGSSTTATVWEERYKKYDNEETWIQKRVYLGTTERPFYVELEHNSQGYVPFVAIDDIVFESCGMPVKREKCSSNEFRCGNDRCVSNYYLCDLTDDCGDRSDEDVTMCSEYPKPCTFEKFTGCEWNVRGKKWNKWTYQDSSSSRNLGSSGPLVDHTKGIDQSGRYLRLKLDYRKGNTQSFYYSPNYQIINGSYCSLRFYYYMHNTDFASLKVYTEIEKDGWNWQLRFSEFGSYGQKWNRAIVNIMHSEPFHFIIEGSLGNSSTSVIAIDDLSVSNGCKNYTEDLPTPQSTPLPTVSVCSANQFKCRSGLPLCVPLEKQCDFTLDCWDGSDEESCGPCIFDKDFCGWKNESPGKFSWSRKNASNSNGYGPSTDHKNSSTGWYAYVQQGFGYYSDPAILQSPPLPPTSSHCVMAFWLYVTSTAGQFYVEHKLQISNSYPYKKIWTLSNQTENNWQLVEVRIPEAKAKGTIVRFHSVPSWYWYTQDKNIAISEVKFMNCNPKELLIDCNFDDDSFNEGLCFWTQGSSTFKWKRGKGSTELSFTGPTSDHTTGHGYYMYIDPRDVTPYSQATLRSPILPMNIPEGSCFSFWYHMYGRNTGELSIETFWVWGNYFVVKRRWARNYSQGNKWIYGEVFISSDRDYGITVTGHSSWGQENNIAIDDLKMIDGACTQTAICDFERNFCGWNSTYKGNTGWIRSQGSGNWSDEKPRTDHTTNSEFGYFIYLPYKRRGNVARLESPMYKNYGDVCVKFWYNMYGNDIGTLAVYQRTNQETRLENLKSLWKRSGDHAGVWKLGRATIKTLPAFYVAFEAQTGVGPLGYIALDDIHLTHGVCSDPVSCTFEIDTCGWSNTHIDVDWIRRTGGDQNMGLGPSADHSTGTVNGHYMYAYLTGLSAQSQAMFVSEDLEIYPNYCFSFWFSMFNAVNSSLLVQQFLIGLGWEGIIEIKSSDVDMNKWIQAETNITVEDAGDFFQLGLAANTAIDQDNITSRGIAIDDVSLRQQKCRQQIITTPAPTTTTTAYPPTKYDCDFETDLCLWENDGDSLAKWQITKGHSNIKLTRPRIDHTTLSTSGHYISFDTSAFFSPATARLFTKDGFDPDEDGICFKFWYHMYGNNPGTLHVKIQNFHDEDFEETIWTKQQSEGPTWKYEQIHIVKNYYYRLVFEGVGLQKTDISLDDISVNFKSCPPREFCDVEQDYCGFSRDPEGDFQWHRGNGSRTRGPSIDHTYGTLFGNYFYVDTSVPTSKGKVARLESELYQPQKKCMQFWYYLYGENVGTLEVLLRNGDNKDNMWKESGDTNEIWYGSEVTLKEELAMPYSYIFQVTAGSAFRNGTIAIDDIDVRSDCPPLGSCNFEDGMCLWTNEPHADLQWLRGSGQITDSAPANDTTLGTQFGVYLYVHLVYKWKSNPSPARLHSPFFHSTRCINYWNFRNGIDFNGELKIVLYDDDTFEETIVQLFNQEKIGQWNNEQVQIKRNENDGKYQIIFEADMTASSKHFIAIDDISVSEGECTPIEDRPPDFTCDGGKTHIPDELRCDFYVDCKDGTDESECGLHCDFEDKMADPCNWKTTTKGLSWNQTLAKGTEEPDRDHTRNNPGEGHYMKIKNHERYMFYQTQADLISPALIESSPYCRMFFWYYIYAVLDNEALTVLYDSGEESTRTRLFRLEGVKERAWKRAEVVLGRIRKRFRVVINGYKRSKDSVFAIDDVDFENCYLPRKLDEPQKCQDDEFQCDNGKCISNNLVCDFVDDCGDFSDENRLKASCDLYPGRCDFDDNNYCSWKRTSESDYAWQITESNYDGTFNKIFVLRDHTKNSKRGKFLYFSNEYRVKGNTAHLSSPVMETKDDTCKLRFFYTYGTHFNSTIYDQIRDIGSLTIYVKTDLASPWEPVFVVREPPGQYYEKAIISLKDIRDPFEIVIESKIGTKSWIGGWAVDDISFTTGCAESEKTLPIIRIEPTPTPVESCHEDEVFCIPDQICINIEKICDFVPDCSDLSDESKCGTCTFDDDSNPTCGWYDARAGKWTRTTGARGANGLISDVSGSGYYMYVAKEKTGVISSEAVLRSIDFHQASAACEIKFYFFMSGIRNNDASLKLQLQTNKRQDVMLWREISDQGRDWQNATVSIGRREPGWHLDFIATHVLSEGDIALDEIEFLTCAPPEKRKCATKD</sequence>
<dbReference type="GO" id="GO:0016020">
    <property type="term" value="C:membrane"/>
    <property type="evidence" value="ECO:0007669"/>
    <property type="project" value="InterPro"/>
</dbReference>
<feature type="disulfide bond" evidence="2">
    <location>
        <begin position="1295"/>
        <end position="1307"/>
    </location>
</feature>
<evidence type="ECO:0000256" key="1">
    <source>
        <dbReference type="ARBA" id="ARBA00023157"/>
    </source>
</evidence>
<dbReference type="InterPro" id="IPR051560">
    <property type="entry name" value="MAM_domain-containing"/>
</dbReference>
<feature type="domain" description="MAM" evidence="3">
    <location>
        <begin position="4387"/>
        <end position="4549"/>
    </location>
</feature>
<keyword evidence="5" id="KW-1185">Reference proteome</keyword>
<feature type="domain" description="MAM" evidence="3">
    <location>
        <begin position="4602"/>
        <end position="4777"/>
    </location>
</feature>
<dbReference type="PANTHER" id="PTHR23282:SF101">
    <property type="entry name" value="MAM DOMAIN-CONTAINING PROTEIN"/>
    <property type="match status" value="1"/>
</dbReference>
<feature type="domain" description="MAM" evidence="3">
    <location>
        <begin position="2955"/>
        <end position="3121"/>
    </location>
</feature>
<feature type="domain" description="MAM" evidence="3">
    <location>
        <begin position="4026"/>
        <end position="4183"/>
    </location>
</feature>
<feature type="domain" description="MAM" evidence="3">
    <location>
        <begin position="3513"/>
        <end position="3674"/>
    </location>
</feature>
<feature type="domain" description="MAM" evidence="3">
    <location>
        <begin position="2536"/>
        <end position="2709"/>
    </location>
</feature>
<evidence type="ECO:0000259" key="3">
    <source>
        <dbReference type="PROSITE" id="PS50060"/>
    </source>
</evidence>
<dbReference type="InterPro" id="IPR002172">
    <property type="entry name" value="LDrepeatLR_classA_rpt"/>
</dbReference>
<feature type="disulfide bond" evidence="2">
    <location>
        <begin position="4370"/>
        <end position="4385"/>
    </location>
</feature>
<feature type="domain" description="MAM" evidence="3">
    <location>
        <begin position="2745"/>
        <end position="2907"/>
    </location>
</feature>
<feature type="domain" description="MAM" evidence="3">
    <location>
        <begin position="4833"/>
        <end position="4990"/>
    </location>
</feature>
<name>A0A087TV15_STEMI</name>
<feature type="disulfide bond" evidence="2">
    <location>
        <begin position="1105"/>
        <end position="1123"/>
    </location>
</feature>
<feature type="domain" description="MAM" evidence="3">
    <location>
        <begin position="233"/>
        <end position="390"/>
    </location>
</feature>
<feature type="domain" description="MAM" evidence="3">
    <location>
        <begin position="1336"/>
        <end position="1495"/>
    </location>
</feature>
<feature type="disulfide bond" evidence="2">
    <location>
        <begin position="4566"/>
        <end position="4584"/>
    </location>
</feature>
<dbReference type="InterPro" id="IPR023415">
    <property type="entry name" value="LDLR_class-A_CS"/>
</dbReference>
<feature type="domain" description="MAM" evidence="3">
    <location>
        <begin position="2368"/>
        <end position="2534"/>
    </location>
</feature>
<feature type="domain" description="MAM" evidence="3">
    <location>
        <begin position="392"/>
        <end position="564"/>
    </location>
</feature>
<protein>
    <submittedName>
        <fullName evidence="4">Apical endosomal glycoprotein</fullName>
    </submittedName>
</protein>
<proteinExistence type="predicted"/>
<feature type="domain" description="MAM" evidence="3">
    <location>
        <begin position="1552"/>
        <end position="1718"/>
    </location>
</feature>
<dbReference type="PRINTS" id="PR00261">
    <property type="entry name" value="LDLRECEPTOR"/>
</dbReference>
<dbReference type="Gene3D" id="4.10.400.10">
    <property type="entry name" value="Low-density Lipoprotein Receptor"/>
    <property type="match status" value="7"/>
</dbReference>
<dbReference type="Pfam" id="PF00629">
    <property type="entry name" value="MAM"/>
    <property type="match status" value="27"/>
</dbReference>
<evidence type="ECO:0000313" key="4">
    <source>
        <dbReference type="EMBL" id="KFM68954.1"/>
    </source>
</evidence>
<feature type="domain" description="MAM" evidence="3">
    <location>
        <begin position="4185"/>
        <end position="4347"/>
    </location>
</feature>
<feature type="disulfide bond" evidence="2">
    <location>
        <begin position="3161"/>
        <end position="3176"/>
    </location>
</feature>
<dbReference type="SUPFAM" id="SSF57424">
    <property type="entry name" value="LDL receptor-like module"/>
    <property type="match status" value="8"/>
</dbReference>
<dbReference type="Gene3D" id="2.60.120.200">
    <property type="match status" value="28"/>
</dbReference>
<comment type="caution">
    <text evidence="2">Lacks conserved residue(s) required for the propagation of feature annotation.</text>
</comment>
<feature type="non-terminal residue" evidence="4">
    <location>
        <position position="5000"/>
    </location>
</feature>
<dbReference type="SMART" id="SM00137">
    <property type="entry name" value="MAM"/>
    <property type="match status" value="27"/>
</dbReference>
<dbReference type="PROSITE" id="PS50068">
    <property type="entry name" value="LDLRA_2"/>
    <property type="match status" value="9"/>
</dbReference>
<dbReference type="InterPro" id="IPR036055">
    <property type="entry name" value="LDL_receptor-like_sf"/>
</dbReference>
<keyword evidence="1 2" id="KW-1015">Disulfide bond</keyword>
<dbReference type="PROSITE" id="PS01209">
    <property type="entry name" value="LDLRA_1"/>
    <property type="match status" value="2"/>
</dbReference>
<feature type="domain" description="MAM" evidence="3">
    <location>
        <begin position="1133"/>
        <end position="1286"/>
    </location>
</feature>
<dbReference type="SUPFAM" id="SSF49899">
    <property type="entry name" value="Concanavalin A-like lectins/glucanases"/>
    <property type="match status" value="27"/>
</dbReference>
<dbReference type="PROSITE" id="PS50060">
    <property type="entry name" value="MAM_2"/>
    <property type="match status" value="28"/>
</dbReference>
<feature type="disulfide bond" evidence="2">
    <location>
        <begin position="1117"/>
        <end position="1132"/>
    </location>
</feature>
<evidence type="ECO:0000256" key="2">
    <source>
        <dbReference type="PROSITE-ProRule" id="PRU00124"/>
    </source>
</evidence>
<feature type="domain" description="MAM" evidence="3">
    <location>
        <begin position="911"/>
        <end position="1098"/>
    </location>
</feature>
<dbReference type="CDD" id="cd06263">
    <property type="entry name" value="MAM"/>
    <property type="match status" value="23"/>
</dbReference>
<feature type="disulfide bond" evidence="2">
    <location>
        <begin position="4559"/>
        <end position="4571"/>
    </location>
</feature>
<feature type="domain" description="MAM" evidence="3">
    <location>
        <begin position="3676"/>
        <end position="3843"/>
    </location>
</feature>
<feature type="domain" description="MAM" evidence="3">
    <location>
        <begin position="1726"/>
        <end position="1882"/>
    </location>
</feature>
<evidence type="ECO:0000313" key="5">
    <source>
        <dbReference type="Proteomes" id="UP000054359"/>
    </source>
</evidence>
<feature type="domain" description="MAM" evidence="3">
    <location>
        <begin position="2036"/>
        <end position="2193"/>
    </location>
</feature>
<gene>
    <name evidence="4" type="ORF">X975_03224</name>
</gene>
<feature type="disulfide bond" evidence="2">
    <location>
        <begin position="4817"/>
        <end position="4832"/>
    </location>
</feature>
<reference evidence="4 5" key="1">
    <citation type="submission" date="2013-11" db="EMBL/GenBank/DDBJ databases">
        <title>Genome sequencing of Stegodyphus mimosarum.</title>
        <authorList>
            <person name="Bechsgaard J."/>
        </authorList>
    </citation>
    <scope>NUCLEOTIDE SEQUENCE [LARGE SCALE GENOMIC DNA]</scope>
</reference>
<feature type="domain" description="MAM" evidence="3">
    <location>
        <begin position="2209"/>
        <end position="2364"/>
    </location>
</feature>
<dbReference type="OMA" id="CEMRFFY"/>
<feature type="domain" description="MAM" evidence="3">
    <location>
        <begin position="3177"/>
        <end position="3340"/>
    </location>
</feature>
<feature type="disulfide bond" evidence="2">
    <location>
        <begin position="2729"/>
        <end position="2744"/>
    </location>
</feature>
<feature type="domain" description="MAM" evidence="3">
    <location>
        <begin position="581"/>
        <end position="743"/>
    </location>
</feature>
<dbReference type="PANTHER" id="PTHR23282">
    <property type="entry name" value="APICAL ENDOSOMAL GLYCOPROTEIN PRECURSOR"/>
    <property type="match status" value="1"/>
</dbReference>
<feature type="domain" description="MAM" evidence="3">
    <location>
        <begin position="1884"/>
        <end position="2034"/>
    </location>
</feature>
<dbReference type="Pfam" id="PF00057">
    <property type="entry name" value="Ldl_recept_a"/>
    <property type="match status" value="5"/>
</dbReference>
<feature type="disulfide bond" evidence="2">
    <location>
        <begin position="2914"/>
        <end position="2926"/>
    </location>
</feature>
<feature type="domain" description="MAM" evidence="3">
    <location>
        <begin position="65"/>
        <end position="231"/>
    </location>
</feature>
<accession>A0A087TV15</accession>
<feature type="domain" description="MAM" evidence="3">
    <location>
        <begin position="745"/>
        <end position="909"/>
    </location>
</feature>
<feature type="domain" description="MAM" evidence="3">
    <location>
        <begin position="3345"/>
        <end position="3511"/>
    </location>
</feature>
<dbReference type="InterPro" id="IPR013320">
    <property type="entry name" value="ConA-like_dom_sf"/>
</dbReference>